<organism evidence="1">
    <name type="scientific">Magallana gigas</name>
    <name type="common">Pacific oyster</name>
    <name type="synonym">Crassostrea gigas</name>
    <dbReference type="NCBI Taxonomy" id="29159"/>
    <lineage>
        <taxon>Eukaryota</taxon>
        <taxon>Metazoa</taxon>
        <taxon>Spiralia</taxon>
        <taxon>Lophotrochozoa</taxon>
        <taxon>Mollusca</taxon>
        <taxon>Bivalvia</taxon>
        <taxon>Autobranchia</taxon>
        <taxon>Pteriomorphia</taxon>
        <taxon>Ostreida</taxon>
        <taxon>Ostreoidea</taxon>
        <taxon>Ostreidae</taxon>
        <taxon>Magallana</taxon>
    </lineage>
</organism>
<evidence type="ECO:0000313" key="1">
    <source>
        <dbReference type="EMBL" id="EKC21444.1"/>
    </source>
</evidence>
<dbReference type="AlphaFoldDB" id="K1PRI8"/>
<sequence length="74" mass="8646">MNTDPVLMRTPCPAQHKPYNGDSWDIDSFISWKTVGGVIRTMRVPFWQPPARPPDIFTILITGFFRWKTRLKIV</sequence>
<accession>K1PRI8</accession>
<name>K1PRI8_MAGGI</name>
<reference evidence="1" key="1">
    <citation type="journal article" date="2012" name="Nature">
        <title>The oyster genome reveals stress adaptation and complexity of shell formation.</title>
        <authorList>
            <person name="Zhang G."/>
            <person name="Fang X."/>
            <person name="Guo X."/>
            <person name="Li L."/>
            <person name="Luo R."/>
            <person name="Xu F."/>
            <person name="Yang P."/>
            <person name="Zhang L."/>
            <person name="Wang X."/>
            <person name="Qi H."/>
            <person name="Xiong Z."/>
            <person name="Que H."/>
            <person name="Xie Y."/>
            <person name="Holland P.W."/>
            <person name="Paps J."/>
            <person name="Zhu Y."/>
            <person name="Wu F."/>
            <person name="Chen Y."/>
            <person name="Wang J."/>
            <person name="Peng C."/>
            <person name="Meng J."/>
            <person name="Yang L."/>
            <person name="Liu J."/>
            <person name="Wen B."/>
            <person name="Zhang N."/>
            <person name="Huang Z."/>
            <person name="Zhu Q."/>
            <person name="Feng Y."/>
            <person name="Mount A."/>
            <person name="Hedgecock D."/>
            <person name="Xu Z."/>
            <person name="Liu Y."/>
            <person name="Domazet-Loso T."/>
            <person name="Du Y."/>
            <person name="Sun X."/>
            <person name="Zhang S."/>
            <person name="Liu B."/>
            <person name="Cheng P."/>
            <person name="Jiang X."/>
            <person name="Li J."/>
            <person name="Fan D."/>
            <person name="Wang W."/>
            <person name="Fu W."/>
            <person name="Wang T."/>
            <person name="Wang B."/>
            <person name="Zhang J."/>
            <person name="Peng Z."/>
            <person name="Li Y."/>
            <person name="Li N."/>
            <person name="Wang J."/>
            <person name="Chen M."/>
            <person name="He Y."/>
            <person name="Tan F."/>
            <person name="Song X."/>
            <person name="Zheng Q."/>
            <person name="Huang R."/>
            <person name="Yang H."/>
            <person name="Du X."/>
            <person name="Chen L."/>
            <person name="Yang M."/>
            <person name="Gaffney P.M."/>
            <person name="Wang S."/>
            <person name="Luo L."/>
            <person name="She Z."/>
            <person name="Ming Y."/>
            <person name="Huang W."/>
            <person name="Zhang S."/>
            <person name="Huang B."/>
            <person name="Zhang Y."/>
            <person name="Qu T."/>
            <person name="Ni P."/>
            <person name="Miao G."/>
            <person name="Wang J."/>
            <person name="Wang Q."/>
            <person name="Steinberg C.E."/>
            <person name="Wang H."/>
            <person name="Li N."/>
            <person name="Qian L."/>
            <person name="Zhang G."/>
            <person name="Li Y."/>
            <person name="Yang H."/>
            <person name="Liu X."/>
            <person name="Wang J."/>
            <person name="Yin Y."/>
            <person name="Wang J."/>
        </authorList>
    </citation>
    <scope>NUCLEOTIDE SEQUENCE [LARGE SCALE GENOMIC DNA]</scope>
    <source>
        <strain evidence="1">05x7-T-G4-1.051#20</strain>
    </source>
</reference>
<dbReference type="EMBL" id="JH816904">
    <property type="protein sequence ID" value="EKC21444.1"/>
    <property type="molecule type" value="Genomic_DNA"/>
</dbReference>
<proteinExistence type="predicted"/>
<protein>
    <submittedName>
        <fullName evidence="1">Uncharacterized protein</fullName>
    </submittedName>
</protein>
<dbReference type="HOGENOM" id="CLU_2690249_0_0_1"/>
<dbReference type="InParanoid" id="K1PRI8"/>
<gene>
    <name evidence="1" type="ORF">CGI_10003873</name>
</gene>